<dbReference type="GO" id="GO:0042575">
    <property type="term" value="C:DNA polymerase complex"/>
    <property type="evidence" value="ECO:0007669"/>
    <property type="project" value="UniProtKB-ARBA"/>
</dbReference>
<dbReference type="InterPro" id="IPR041588">
    <property type="entry name" value="Integrase_H2C2"/>
</dbReference>
<dbReference type="OMA" id="MIISECH"/>
<evidence type="ECO:0000256" key="3">
    <source>
        <dbReference type="ARBA" id="ARBA00022695"/>
    </source>
</evidence>
<dbReference type="PANTHER" id="PTHR37984:SF5">
    <property type="entry name" value="PROTEIN NYNRIN-LIKE"/>
    <property type="match status" value="1"/>
</dbReference>
<evidence type="ECO:0000256" key="4">
    <source>
        <dbReference type="ARBA" id="ARBA00022722"/>
    </source>
</evidence>
<dbReference type="Pfam" id="PF17921">
    <property type="entry name" value="Integrase_H2C2"/>
    <property type="match status" value="1"/>
</dbReference>
<name>A0A087SYI0_STEMI</name>
<evidence type="ECO:0000256" key="7">
    <source>
        <dbReference type="ARBA" id="ARBA00022918"/>
    </source>
</evidence>
<dbReference type="InterPro" id="IPR012337">
    <property type="entry name" value="RNaseH-like_sf"/>
</dbReference>
<evidence type="ECO:0000256" key="1">
    <source>
        <dbReference type="ARBA" id="ARBA00012493"/>
    </source>
</evidence>
<dbReference type="STRING" id="407821.A0A087SYI0"/>
<sequence length="329" mass="37693">MAVQKFRVYLGKAPVTIYSDHVAVDRLYSGKNLTPRLIRWALKLQEYNLIIKHTPDKENTVAHALSRIKLDENGNQIKCAMLTSKVLDPRETIIAELLKDPDFGDIYAYLKDPDNFEHVDFAAIRNRARNYEIIDNLLFYTKSTNEIQELTPAIPATLWLSILQELHDSPTAGHFGIKKTVHRVHKAVYFPQLHKIVTTYVRSCKLCQLINNVNYSPAGCLNSIRVTFPNEILGIDLLGPFPQSELNKNRYLLVIAGHFSKWVEIISLKRASTKIVADAFLHKYILKYVAPLKVISDNSRQFVCQMFQNLCKGHMKMVPYRPQANITQS</sequence>
<keyword evidence="2" id="KW-0808">Transferase</keyword>
<dbReference type="PANTHER" id="PTHR37984">
    <property type="entry name" value="PROTEIN CBG26694"/>
    <property type="match status" value="1"/>
</dbReference>
<proteinExistence type="predicted"/>
<feature type="domain" description="Integrase catalytic" evidence="8">
    <location>
        <begin position="225"/>
        <end position="312"/>
    </location>
</feature>
<dbReference type="InterPro" id="IPR043502">
    <property type="entry name" value="DNA/RNA_pol_sf"/>
</dbReference>
<dbReference type="AlphaFoldDB" id="A0A087SYI0"/>
<dbReference type="GO" id="GO:0003676">
    <property type="term" value="F:nucleic acid binding"/>
    <property type="evidence" value="ECO:0007669"/>
    <property type="project" value="InterPro"/>
</dbReference>
<reference evidence="9 10" key="1">
    <citation type="submission" date="2013-11" db="EMBL/GenBank/DDBJ databases">
        <title>Genome sequencing of Stegodyphus mimosarum.</title>
        <authorList>
            <person name="Bechsgaard J."/>
        </authorList>
    </citation>
    <scope>NUCLEOTIDE SEQUENCE [LARGE SCALE GENOMIC DNA]</scope>
</reference>
<dbReference type="FunFam" id="1.10.340.70:FF:000001">
    <property type="entry name" value="Retrovirus-related Pol polyprotein from transposon gypsy-like Protein"/>
    <property type="match status" value="1"/>
</dbReference>
<evidence type="ECO:0000256" key="2">
    <source>
        <dbReference type="ARBA" id="ARBA00022679"/>
    </source>
</evidence>
<dbReference type="SUPFAM" id="SSF53098">
    <property type="entry name" value="Ribonuclease H-like"/>
    <property type="match status" value="1"/>
</dbReference>
<keyword evidence="4" id="KW-0540">Nuclease</keyword>
<dbReference type="Pfam" id="PF17917">
    <property type="entry name" value="RT_RNaseH"/>
    <property type="match status" value="1"/>
</dbReference>
<keyword evidence="6" id="KW-0378">Hydrolase</keyword>
<dbReference type="GO" id="GO:0004519">
    <property type="term" value="F:endonuclease activity"/>
    <property type="evidence" value="ECO:0007669"/>
    <property type="project" value="UniProtKB-KW"/>
</dbReference>
<dbReference type="Proteomes" id="UP000054359">
    <property type="component" value="Unassembled WGS sequence"/>
</dbReference>
<evidence type="ECO:0000256" key="5">
    <source>
        <dbReference type="ARBA" id="ARBA00022759"/>
    </source>
</evidence>
<dbReference type="InterPro" id="IPR050951">
    <property type="entry name" value="Retrovirus_Pol_polyprotein"/>
</dbReference>
<keyword evidence="10" id="KW-1185">Reference proteome</keyword>
<feature type="non-terminal residue" evidence="9">
    <location>
        <position position="329"/>
    </location>
</feature>
<dbReference type="Gene3D" id="1.10.340.70">
    <property type="match status" value="1"/>
</dbReference>
<dbReference type="SUPFAM" id="SSF56672">
    <property type="entry name" value="DNA/RNA polymerases"/>
    <property type="match status" value="1"/>
</dbReference>
<dbReference type="InterPro" id="IPR036397">
    <property type="entry name" value="RNaseH_sf"/>
</dbReference>
<dbReference type="InterPro" id="IPR001584">
    <property type="entry name" value="Integrase_cat-core"/>
</dbReference>
<evidence type="ECO:0000313" key="10">
    <source>
        <dbReference type="Proteomes" id="UP000054359"/>
    </source>
</evidence>
<accession>A0A087SYI0</accession>
<dbReference type="EMBL" id="KK112542">
    <property type="protein sequence ID" value="KFM57919.1"/>
    <property type="molecule type" value="Genomic_DNA"/>
</dbReference>
<dbReference type="GO" id="GO:0015074">
    <property type="term" value="P:DNA integration"/>
    <property type="evidence" value="ECO:0007669"/>
    <property type="project" value="InterPro"/>
</dbReference>
<dbReference type="PROSITE" id="PS50994">
    <property type="entry name" value="INTEGRASE"/>
    <property type="match status" value="1"/>
</dbReference>
<gene>
    <name evidence="9" type="ORF">X975_21921</name>
</gene>
<evidence type="ECO:0000256" key="6">
    <source>
        <dbReference type="ARBA" id="ARBA00022801"/>
    </source>
</evidence>
<dbReference type="GO" id="GO:0003964">
    <property type="term" value="F:RNA-directed DNA polymerase activity"/>
    <property type="evidence" value="ECO:0007669"/>
    <property type="project" value="UniProtKB-KW"/>
</dbReference>
<protein>
    <recommendedName>
        <fullName evidence="1">RNA-directed DNA polymerase</fullName>
        <ecNumber evidence="1">2.7.7.49</ecNumber>
    </recommendedName>
</protein>
<evidence type="ECO:0000313" key="9">
    <source>
        <dbReference type="EMBL" id="KFM57919.1"/>
    </source>
</evidence>
<dbReference type="Gene3D" id="3.30.420.10">
    <property type="entry name" value="Ribonuclease H-like superfamily/Ribonuclease H"/>
    <property type="match status" value="1"/>
</dbReference>
<evidence type="ECO:0000259" key="8">
    <source>
        <dbReference type="PROSITE" id="PS50994"/>
    </source>
</evidence>
<keyword evidence="5" id="KW-0255">Endonuclease</keyword>
<dbReference type="EC" id="2.7.7.49" evidence="1"/>
<keyword evidence="3" id="KW-0548">Nucleotidyltransferase</keyword>
<dbReference type="InterPro" id="IPR041373">
    <property type="entry name" value="RT_RNaseH"/>
</dbReference>
<dbReference type="OrthoDB" id="6433871at2759"/>
<keyword evidence="7" id="KW-0695">RNA-directed DNA polymerase</keyword>
<dbReference type="GO" id="GO:0016787">
    <property type="term" value="F:hydrolase activity"/>
    <property type="evidence" value="ECO:0007669"/>
    <property type="project" value="UniProtKB-KW"/>
</dbReference>
<organism evidence="9 10">
    <name type="scientific">Stegodyphus mimosarum</name>
    <name type="common">African social velvet spider</name>
    <dbReference type="NCBI Taxonomy" id="407821"/>
    <lineage>
        <taxon>Eukaryota</taxon>
        <taxon>Metazoa</taxon>
        <taxon>Ecdysozoa</taxon>
        <taxon>Arthropoda</taxon>
        <taxon>Chelicerata</taxon>
        <taxon>Arachnida</taxon>
        <taxon>Araneae</taxon>
        <taxon>Araneomorphae</taxon>
        <taxon>Entelegynae</taxon>
        <taxon>Eresoidea</taxon>
        <taxon>Eresidae</taxon>
        <taxon>Stegodyphus</taxon>
    </lineage>
</organism>